<dbReference type="Proteomes" id="UP000283095">
    <property type="component" value="Chromosome"/>
</dbReference>
<dbReference type="KEGG" id="pasa:BAOM_3100"/>
<protein>
    <submittedName>
        <fullName evidence="5">Transcriptional regulator</fullName>
    </submittedName>
</protein>
<sequence length="97" mass="10797">MALTKKQQFAQKVAEKTQLDRKTAEVFVYAVFETVLEEVIENGSGQIGDLGEIEKAFKKARTARNPQTGEPVEVAAKYAPKFKPSKKLKDTLKALEV</sequence>
<evidence type="ECO:0000256" key="1">
    <source>
        <dbReference type="ARBA" id="ARBA00010529"/>
    </source>
</evidence>
<dbReference type="SMART" id="SM00411">
    <property type="entry name" value="BHL"/>
    <property type="match status" value="1"/>
</dbReference>
<dbReference type="EMBL" id="CP026095">
    <property type="protein sequence ID" value="AZV43709.1"/>
    <property type="molecule type" value="Genomic_DNA"/>
</dbReference>
<keyword evidence="3" id="KW-0238">DNA-binding</keyword>
<dbReference type="Gene3D" id="4.10.520.10">
    <property type="entry name" value="IHF-like DNA-binding proteins"/>
    <property type="match status" value="1"/>
</dbReference>
<dbReference type="OrthoDB" id="2048770at2"/>
<proteinExistence type="inferred from homology"/>
<dbReference type="PRINTS" id="PR01727">
    <property type="entry name" value="DNABINDINGHU"/>
</dbReference>
<evidence type="ECO:0000313" key="5">
    <source>
        <dbReference type="EMBL" id="AZV43709.1"/>
    </source>
</evidence>
<dbReference type="AlphaFoldDB" id="A0A3T0KTF6"/>
<dbReference type="CDD" id="cd13831">
    <property type="entry name" value="HU"/>
    <property type="match status" value="1"/>
</dbReference>
<reference evidence="5 6" key="1">
    <citation type="submission" date="2018-01" db="EMBL/GenBank/DDBJ databases">
        <title>Bacillus asahii Genome sequencing and assembly.</title>
        <authorList>
            <person name="Jiang H."/>
            <person name="Feng Y."/>
            <person name="Zhao F."/>
            <person name="Lin X."/>
        </authorList>
    </citation>
    <scope>NUCLEOTIDE SEQUENCE [LARGE SCALE GENOMIC DNA]</scope>
    <source>
        <strain evidence="5 6">OM18</strain>
    </source>
</reference>
<organism evidence="5 6">
    <name type="scientific">Peribacillus asahii</name>
    <dbReference type="NCBI Taxonomy" id="228899"/>
    <lineage>
        <taxon>Bacteria</taxon>
        <taxon>Bacillati</taxon>
        <taxon>Bacillota</taxon>
        <taxon>Bacilli</taxon>
        <taxon>Bacillales</taxon>
        <taxon>Bacillaceae</taxon>
        <taxon>Peribacillus</taxon>
    </lineage>
</organism>
<gene>
    <name evidence="5" type="primary">hupB</name>
    <name evidence="5" type="ORF">BAOM_3100</name>
</gene>
<evidence type="ECO:0000256" key="4">
    <source>
        <dbReference type="RuleBase" id="RU003939"/>
    </source>
</evidence>
<dbReference type="InterPro" id="IPR010992">
    <property type="entry name" value="IHF-like_DNA-bd_dom_sf"/>
</dbReference>
<dbReference type="PANTHER" id="PTHR33175:SF3">
    <property type="entry name" value="DNA-BINDING PROTEIN HU-BETA"/>
    <property type="match status" value="1"/>
</dbReference>
<dbReference type="GO" id="GO:0003677">
    <property type="term" value="F:DNA binding"/>
    <property type="evidence" value="ECO:0007669"/>
    <property type="project" value="UniProtKB-KW"/>
</dbReference>
<evidence type="ECO:0000256" key="3">
    <source>
        <dbReference type="ARBA" id="ARBA00023125"/>
    </source>
</evidence>
<dbReference type="InterPro" id="IPR000119">
    <property type="entry name" value="Hist_DNA-bd"/>
</dbReference>
<evidence type="ECO:0000313" key="6">
    <source>
        <dbReference type="Proteomes" id="UP000283095"/>
    </source>
</evidence>
<dbReference type="SUPFAM" id="SSF47729">
    <property type="entry name" value="IHF-like DNA-binding proteins"/>
    <property type="match status" value="1"/>
</dbReference>
<dbReference type="PANTHER" id="PTHR33175">
    <property type="entry name" value="DNA-BINDING PROTEIN HU"/>
    <property type="match status" value="1"/>
</dbReference>
<keyword evidence="2" id="KW-0226">DNA condensation</keyword>
<dbReference type="GO" id="GO:0030261">
    <property type="term" value="P:chromosome condensation"/>
    <property type="evidence" value="ECO:0007669"/>
    <property type="project" value="UniProtKB-KW"/>
</dbReference>
<comment type="similarity">
    <text evidence="1 4">Belongs to the bacterial histone-like protein family.</text>
</comment>
<accession>A0A3T0KTF6</accession>
<name>A0A3T0KTF6_9BACI</name>
<evidence type="ECO:0000256" key="2">
    <source>
        <dbReference type="ARBA" id="ARBA00023067"/>
    </source>
</evidence>
<dbReference type="Pfam" id="PF00216">
    <property type="entry name" value="Bac_DNA_binding"/>
    <property type="match status" value="1"/>
</dbReference>
<dbReference type="RefSeq" id="WP_127760829.1">
    <property type="nucleotide sequence ID" value="NZ_CP026095.1"/>
</dbReference>
<dbReference type="GO" id="GO:0030527">
    <property type="term" value="F:structural constituent of chromatin"/>
    <property type="evidence" value="ECO:0007669"/>
    <property type="project" value="InterPro"/>
</dbReference>